<dbReference type="PANTHER" id="PTHR43619:SF2">
    <property type="entry name" value="S-ADENOSYL-L-METHIONINE-DEPENDENT METHYLTRANSFERASES SUPERFAMILY PROTEIN"/>
    <property type="match status" value="1"/>
</dbReference>
<keyword evidence="5" id="KW-0812">Transmembrane</keyword>
<dbReference type="NCBIfam" id="TIGR00027">
    <property type="entry name" value="mthyl_TIGR00027"/>
    <property type="match status" value="1"/>
</dbReference>
<keyword evidence="7" id="KW-1185">Reference proteome</keyword>
<keyword evidence="5" id="KW-1133">Transmembrane helix</keyword>
<evidence type="ECO:0000256" key="2">
    <source>
        <dbReference type="ARBA" id="ARBA00022603"/>
    </source>
</evidence>
<dbReference type="GO" id="GO:0008168">
    <property type="term" value="F:methyltransferase activity"/>
    <property type="evidence" value="ECO:0007669"/>
    <property type="project" value="UniProtKB-KW"/>
</dbReference>
<organism evidence="6 7">
    <name type="scientific">Chaetoceros tenuissimus</name>
    <dbReference type="NCBI Taxonomy" id="426638"/>
    <lineage>
        <taxon>Eukaryota</taxon>
        <taxon>Sar</taxon>
        <taxon>Stramenopiles</taxon>
        <taxon>Ochrophyta</taxon>
        <taxon>Bacillariophyta</taxon>
        <taxon>Coscinodiscophyceae</taxon>
        <taxon>Chaetocerotophycidae</taxon>
        <taxon>Chaetocerotales</taxon>
        <taxon>Chaetocerotaceae</taxon>
        <taxon>Chaetoceros</taxon>
    </lineage>
</organism>
<name>A0AAD3D4E9_9STRA</name>
<dbReference type="InterPro" id="IPR007213">
    <property type="entry name" value="Ppm1/Ppm2/Tcmp"/>
</dbReference>
<gene>
    <name evidence="6" type="ORF">CTEN210_12350</name>
</gene>
<keyword evidence="5" id="KW-0472">Membrane</keyword>
<evidence type="ECO:0000256" key="3">
    <source>
        <dbReference type="ARBA" id="ARBA00022679"/>
    </source>
</evidence>
<dbReference type="InterPro" id="IPR029063">
    <property type="entry name" value="SAM-dependent_MTases_sf"/>
</dbReference>
<dbReference type="GO" id="GO:0032259">
    <property type="term" value="P:methylation"/>
    <property type="evidence" value="ECO:0007669"/>
    <property type="project" value="UniProtKB-KW"/>
</dbReference>
<proteinExistence type="inferred from homology"/>
<feature type="region of interest" description="Disordered" evidence="4">
    <location>
        <begin position="1"/>
        <end position="29"/>
    </location>
</feature>
<dbReference type="PANTHER" id="PTHR43619">
    <property type="entry name" value="S-ADENOSYL-L-METHIONINE-DEPENDENT METHYLTRANSFERASE YKTD-RELATED"/>
    <property type="match status" value="1"/>
</dbReference>
<dbReference type="Gene3D" id="3.40.50.150">
    <property type="entry name" value="Vaccinia Virus protein VP39"/>
    <property type="match status" value="1"/>
</dbReference>
<evidence type="ECO:0000313" key="6">
    <source>
        <dbReference type="EMBL" id="GFH55874.1"/>
    </source>
</evidence>
<comment type="caution">
    <text evidence="6">The sequence shown here is derived from an EMBL/GenBank/DDBJ whole genome shotgun (WGS) entry which is preliminary data.</text>
</comment>
<feature type="transmembrane region" description="Helical" evidence="5">
    <location>
        <begin position="40"/>
        <end position="64"/>
    </location>
</feature>
<keyword evidence="3" id="KW-0808">Transferase</keyword>
<comment type="similarity">
    <text evidence="1">Belongs to the UPF0677 family.</text>
</comment>
<evidence type="ECO:0000313" key="7">
    <source>
        <dbReference type="Proteomes" id="UP001054902"/>
    </source>
</evidence>
<dbReference type="SUPFAM" id="SSF53335">
    <property type="entry name" value="S-adenosyl-L-methionine-dependent methyltransferases"/>
    <property type="match status" value="1"/>
</dbReference>
<dbReference type="Pfam" id="PF04072">
    <property type="entry name" value="LCM"/>
    <property type="match status" value="1"/>
</dbReference>
<dbReference type="AlphaFoldDB" id="A0AAD3D4E9"/>
<dbReference type="EMBL" id="BLLK01000051">
    <property type="protein sequence ID" value="GFH55874.1"/>
    <property type="molecule type" value="Genomic_DNA"/>
</dbReference>
<evidence type="ECO:0000256" key="4">
    <source>
        <dbReference type="SAM" id="MobiDB-lite"/>
    </source>
</evidence>
<accession>A0AAD3D4E9</accession>
<evidence type="ECO:0000256" key="1">
    <source>
        <dbReference type="ARBA" id="ARBA00008138"/>
    </source>
</evidence>
<keyword evidence="2 6" id="KW-0489">Methyltransferase</keyword>
<protein>
    <submittedName>
        <fullName evidence="6">SAM-dependent methyltransferase</fullName>
    </submittedName>
</protein>
<sequence>MKQQPVMSMSFSSKRSSLPSKISSRTRPDLCPSSELVDKALGYLSILTGTATICTLIGLQVVLIPSAIAAKLGLTSNWFNNKSRIENQRRNTKGSPLIEKKNISNTETGSLTALKTLSARSTTARVGINPDYLAPKLMGKLSLYGKGIIGSYFVSQIYLQMAKWHFDLTKRFIADQIVLLFSRWGVMELGENAYLQCRTCWIDDCLETFLLKHSNIDDASMDQDLESIYSANGRMDANVNVVALGSGYDTRSYRFSKYFKAHFFEVDAIGTQVSKRKALEDAHIPEGSTIFVSCDFTSENWLNKLIQCGMNPDLPTFLIWEGVTMYLKSKVVKQTLHLVGSKLGKGSCIAFDYLDSKWALSDKIVKMSTKAGEPFQFGLHGNEANDLIEKTDGLSMLEHEKRDDVVELYLPKHYDGRPVGFLGDFGGFILAGR</sequence>
<dbReference type="InterPro" id="IPR011610">
    <property type="entry name" value="SAM_mthyl_Trfase_ML2640-like"/>
</dbReference>
<evidence type="ECO:0000256" key="5">
    <source>
        <dbReference type="SAM" id="Phobius"/>
    </source>
</evidence>
<reference evidence="6 7" key="1">
    <citation type="journal article" date="2021" name="Sci. Rep.">
        <title>The genome of the diatom Chaetoceros tenuissimus carries an ancient integrated fragment of an extant virus.</title>
        <authorList>
            <person name="Hongo Y."/>
            <person name="Kimura K."/>
            <person name="Takaki Y."/>
            <person name="Yoshida Y."/>
            <person name="Baba S."/>
            <person name="Kobayashi G."/>
            <person name="Nagasaki K."/>
            <person name="Hano T."/>
            <person name="Tomaru Y."/>
        </authorList>
    </citation>
    <scope>NUCLEOTIDE SEQUENCE [LARGE SCALE GENOMIC DNA]</scope>
    <source>
        <strain evidence="6 7">NIES-3715</strain>
    </source>
</reference>
<dbReference type="Proteomes" id="UP001054902">
    <property type="component" value="Unassembled WGS sequence"/>
</dbReference>
<feature type="compositionally biased region" description="Low complexity" evidence="4">
    <location>
        <begin position="8"/>
        <end position="23"/>
    </location>
</feature>